<accession>A0ABP7MDU1</accession>
<evidence type="ECO:0000313" key="3">
    <source>
        <dbReference type="Proteomes" id="UP001501565"/>
    </source>
</evidence>
<evidence type="ECO:0000256" key="1">
    <source>
        <dbReference type="SAM" id="Phobius"/>
    </source>
</evidence>
<gene>
    <name evidence="2" type="ORF">GCM10022277_11660</name>
</gene>
<feature type="transmembrane region" description="Helical" evidence="1">
    <location>
        <begin position="47"/>
        <end position="66"/>
    </location>
</feature>
<protein>
    <submittedName>
        <fullName evidence="2">Uncharacterized protein</fullName>
    </submittedName>
</protein>
<dbReference type="EMBL" id="BAABBN010000004">
    <property type="protein sequence ID" value="GAA3918176.1"/>
    <property type="molecule type" value="Genomic_DNA"/>
</dbReference>
<organism evidence="2 3">
    <name type="scientific">Litoribacillus peritrichatus</name>
    <dbReference type="NCBI Taxonomy" id="718191"/>
    <lineage>
        <taxon>Bacteria</taxon>
        <taxon>Pseudomonadati</taxon>
        <taxon>Pseudomonadota</taxon>
        <taxon>Gammaproteobacteria</taxon>
        <taxon>Oceanospirillales</taxon>
        <taxon>Oceanospirillaceae</taxon>
        <taxon>Litoribacillus</taxon>
    </lineage>
</organism>
<comment type="caution">
    <text evidence="2">The sequence shown here is derived from an EMBL/GenBank/DDBJ whole genome shotgun (WGS) entry which is preliminary data.</text>
</comment>
<evidence type="ECO:0000313" key="2">
    <source>
        <dbReference type="EMBL" id="GAA3918176.1"/>
    </source>
</evidence>
<reference evidence="3" key="1">
    <citation type="journal article" date="2019" name="Int. J. Syst. Evol. Microbiol.">
        <title>The Global Catalogue of Microorganisms (GCM) 10K type strain sequencing project: providing services to taxonomists for standard genome sequencing and annotation.</title>
        <authorList>
            <consortium name="The Broad Institute Genomics Platform"/>
            <consortium name="The Broad Institute Genome Sequencing Center for Infectious Disease"/>
            <person name="Wu L."/>
            <person name="Ma J."/>
        </authorList>
    </citation>
    <scope>NUCLEOTIDE SEQUENCE [LARGE SCALE GENOMIC DNA]</scope>
    <source>
        <strain evidence="3">JCM 17551</strain>
    </source>
</reference>
<dbReference type="Proteomes" id="UP001501565">
    <property type="component" value="Unassembled WGS sequence"/>
</dbReference>
<name>A0ABP7MDU1_9GAMM</name>
<keyword evidence="3" id="KW-1185">Reference proteome</keyword>
<proteinExistence type="predicted"/>
<sequence>MRENRPSGGGLGAICANNWSLRFILWIRLLKWQIKSVMYVSVRFKKIAMVGVFLLSIALSSWVCGLDCK</sequence>
<keyword evidence="1" id="KW-1133">Transmembrane helix</keyword>
<keyword evidence="1" id="KW-0472">Membrane</keyword>
<feature type="transmembrane region" description="Helical" evidence="1">
    <location>
        <begin position="7"/>
        <end position="27"/>
    </location>
</feature>
<keyword evidence="1" id="KW-0812">Transmembrane</keyword>